<evidence type="ECO:0000313" key="2">
    <source>
        <dbReference type="Proteomes" id="UP000831701"/>
    </source>
</evidence>
<name>A0ACB8W1Z2_9TELE</name>
<protein>
    <submittedName>
        <fullName evidence="1">Uncharacterized protein</fullName>
    </submittedName>
</protein>
<accession>A0ACB8W1Z2</accession>
<keyword evidence="2" id="KW-1185">Reference proteome</keyword>
<gene>
    <name evidence="1" type="ORF">L3Q82_002051</name>
</gene>
<comment type="caution">
    <text evidence="1">The sequence shown here is derived from an EMBL/GenBank/DDBJ whole genome shotgun (WGS) entry which is preliminary data.</text>
</comment>
<sequence>MLHLRSPGLILLLTLQFVAGSWADPCQSPERKCDFVCDCTDCGDEKDCGYRGKGFECDFEDAGMCGWTDGSLNAAVYSWERRQRGDTLPNSGPSSDYTTGTATGHTGLGPTALWASVLHQHSPEAIVWRPEATSVRAWREDTIFLGRIPTTFQIRITSQRSEGRRGDVAIDQLEFLDCALPLPLLGKECPVEMLECKRGGCVDQRQVCDGTDDCGDWSDEENCEGYRRCDFEDSLCDWDLTSLSKLKWIRTTQENISMSDPLKGPGRDHSNNTVTGHFLYVTVPEGGLTMDWAAFQSPRLERTNSTHPCKMVMYTHQFGPRSGGLTVLVADTEITPAWERGGALGNVWVKAEVEIVTNSVFQILIMAAIRDFAYGGIAVDSIVLSPECRLSAVNDTWAAFPKPPKHPCTEPDKLCDFYADCTGEEDEAKCGDFSYTEGSSGWTDSSIGSQGWVLYENITSKGHRTQMYFHALSTAGELSVRVIDSLLGMQPKLWEFSGKTGTEEGAWQHVNLPIGVRKNRFQTCLSALITNFVGFFCPALSCNFEDGLCGWYQDNSDNFDWTLLDGIDHTIGIGKSLVVDMWSPSLRGAYGRLVSFPQLPSPTDQCLIFFYKLYGPNTGALNVKLMDKNGYETVLWTRSGAHGNLWHEAHCPVPHQQINFQLMFEAVRSGFDGSVAIDDVTFLDGPCSVPSMCSFEDQRCGYSSYGEVHWLHRSGHTTTVAGPKTDHTLETKLGFYMMANTAANILRPGRTTFLTSPVRQGNAKTVCVHFWYYMGGVNPGSLTLYMKPVKGERVKIFSDNLNQGDVWRHGNGNISSENVNWQLEFEVVGAGGKDTFIAVDDIFISAHPCEDQGSKCTLERGMCSWSNTQNIKTDNLDWELTSPEVERHYSVPPADHTLGTERGHFLFFPSSNRTAAKQNAQLLSPHLPPTRGTCLKFWAYKPYSSDTELKVWKLSEGLLHQLLVVGEVGGPWKRFDINITSTEEYQIVFEGIKGMSGIVALDDIGYTIGVNCANQITDPLTTPSKPDNAGGIAASVIVVLLLIGTLITLLIYYLQTRPVNAVTGSSSSSSADAGFSNEIYEPDVTNHVAIPAAQNHPMAAGFNNVNEEGMTTSRP</sequence>
<reference evidence="1" key="1">
    <citation type="submission" date="2022-04" db="EMBL/GenBank/DDBJ databases">
        <title>Jade perch genome.</title>
        <authorList>
            <person name="Chao B."/>
        </authorList>
    </citation>
    <scope>NUCLEOTIDE SEQUENCE</scope>
    <source>
        <strain evidence="1">CB-2022</strain>
    </source>
</reference>
<dbReference type="EMBL" id="CM041545">
    <property type="protein sequence ID" value="KAI3361689.1"/>
    <property type="molecule type" value="Genomic_DNA"/>
</dbReference>
<evidence type="ECO:0000313" key="1">
    <source>
        <dbReference type="EMBL" id="KAI3361689.1"/>
    </source>
</evidence>
<organism evidence="1 2">
    <name type="scientific">Scortum barcoo</name>
    <name type="common">barcoo grunter</name>
    <dbReference type="NCBI Taxonomy" id="214431"/>
    <lineage>
        <taxon>Eukaryota</taxon>
        <taxon>Metazoa</taxon>
        <taxon>Chordata</taxon>
        <taxon>Craniata</taxon>
        <taxon>Vertebrata</taxon>
        <taxon>Euteleostomi</taxon>
        <taxon>Actinopterygii</taxon>
        <taxon>Neopterygii</taxon>
        <taxon>Teleostei</taxon>
        <taxon>Neoteleostei</taxon>
        <taxon>Acanthomorphata</taxon>
        <taxon>Eupercaria</taxon>
        <taxon>Centrarchiformes</taxon>
        <taxon>Terapontoidei</taxon>
        <taxon>Terapontidae</taxon>
        <taxon>Scortum</taxon>
    </lineage>
</organism>
<dbReference type="Proteomes" id="UP000831701">
    <property type="component" value="Chromosome 15"/>
</dbReference>
<proteinExistence type="predicted"/>